<accession>A0A2P2NUA4</accession>
<evidence type="ECO:0000313" key="1">
    <source>
        <dbReference type="EMBL" id="MBX46078.1"/>
    </source>
</evidence>
<dbReference type="AlphaFoldDB" id="A0A2P2NUA4"/>
<protein>
    <submittedName>
        <fullName evidence="1">Uncharacterized protein</fullName>
    </submittedName>
</protein>
<sequence length="55" mass="6229">MGQITDDTLRSVSAAFLSSRPCLPHVAAFHFLRFLFLLSLIINDQYFTTQHTSIS</sequence>
<dbReference type="EMBL" id="GGEC01065594">
    <property type="protein sequence ID" value="MBX46078.1"/>
    <property type="molecule type" value="Transcribed_RNA"/>
</dbReference>
<reference evidence="1" key="1">
    <citation type="submission" date="2018-02" db="EMBL/GenBank/DDBJ databases">
        <title>Rhizophora mucronata_Transcriptome.</title>
        <authorList>
            <person name="Meera S.P."/>
            <person name="Sreeshan A."/>
            <person name="Augustine A."/>
        </authorList>
    </citation>
    <scope>NUCLEOTIDE SEQUENCE</scope>
    <source>
        <tissue evidence="1">Leaf</tissue>
    </source>
</reference>
<organism evidence="1">
    <name type="scientific">Rhizophora mucronata</name>
    <name type="common">Asiatic mangrove</name>
    <dbReference type="NCBI Taxonomy" id="61149"/>
    <lineage>
        <taxon>Eukaryota</taxon>
        <taxon>Viridiplantae</taxon>
        <taxon>Streptophyta</taxon>
        <taxon>Embryophyta</taxon>
        <taxon>Tracheophyta</taxon>
        <taxon>Spermatophyta</taxon>
        <taxon>Magnoliopsida</taxon>
        <taxon>eudicotyledons</taxon>
        <taxon>Gunneridae</taxon>
        <taxon>Pentapetalae</taxon>
        <taxon>rosids</taxon>
        <taxon>fabids</taxon>
        <taxon>Malpighiales</taxon>
        <taxon>Rhizophoraceae</taxon>
        <taxon>Rhizophora</taxon>
    </lineage>
</organism>
<name>A0A2P2NUA4_RHIMU</name>
<proteinExistence type="predicted"/>